<dbReference type="PROSITE" id="PS51186">
    <property type="entry name" value="GNAT"/>
    <property type="match status" value="1"/>
</dbReference>
<dbReference type="InterPro" id="IPR016181">
    <property type="entry name" value="Acyl_CoA_acyltransferase"/>
</dbReference>
<reference evidence="3" key="1">
    <citation type="journal article" date="2019" name="Int. J. Syst. Evol. Microbiol.">
        <title>The Global Catalogue of Microorganisms (GCM) 10K type strain sequencing project: providing services to taxonomists for standard genome sequencing and annotation.</title>
        <authorList>
            <consortium name="The Broad Institute Genomics Platform"/>
            <consortium name="The Broad Institute Genome Sequencing Center for Infectious Disease"/>
            <person name="Wu L."/>
            <person name="Ma J."/>
        </authorList>
    </citation>
    <scope>NUCLEOTIDE SEQUENCE [LARGE SCALE GENOMIC DNA]</scope>
    <source>
        <strain evidence="3">JCM 18063</strain>
    </source>
</reference>
<evidence type="ECO:0000313" key="3">
    <source>
        <dbReference type="Proteomes" id="UP001500956"/>
    </source>
</evidence>
<dbReference type="EMBL" id="BAABID010000008">
    <property type="protein sequence ID" value="GAA4728956.1"/>
    <property type="molecule type" value="Genomic_DNA"/>
</dbReference>
<organism evidence="2 3">
    <name type="scientific">Isoptericola chiayiensis</name>
    <dbReference type="NCBI Taxonomy" id="579446"/>
    <lineage>
        <taxon>Bacteria</taxon>
        <taxon>Bacillati</taxon>
        <taxon>Actinomycetota</taxon>
        <taxon>Actinomycetes</taxon>
        <taxon>Micrococcales</taxon>
        <taxon>Promicromonosporaceae</taxon>
        <taxon>Isoptericola</taxon>
    </lineage>
</organism>
<dbReference type="InterPro" id="IPR000182">
    <property type="entry name" value="GNAT_dom"/>
</dbReference>
<comment type="caution">
    <text evidence="2">The sequence shown here is derived from an EMBL/GenBank/DDBJ whole genome shotgun (WGS) entry which is preliminary data.</text>
</comment>
<feature type="domain" description="N-acetyltransferase" evidence="1">
    <location>
        <begin position="4"/>
        <end position="198"/>
    </location>
</feature>
<evidence type="ECO:0000313" key="2">
    <source>
        <dbReference type="EMBL" id="GAA4728956.1"/>
    </source>
</evidence>
<sequence length="198" mass="21828">MEALVFRAANEVPFDDLQDVLGTSQAGRCQCQRQVLGDREWWDMPVEERRLRLAEQTGAGDPDAPVTSGVVAYDGELPIGWVAVAPRPTYRRYHGRSPVAWRGRHEDREDDGVWLVACFVVRAGHRGQGVVHELAVAAVEFARSRGARAVEGYPIVARDGGEVIWDEASVGTPQVFASAGMTEVSAPTTRRRVMRVEC</sequence>
<dbReference type="Pfam" id="PF00583">
    <property type="entry name" value="Acetyltransf_1"/>
    <property type="match status" value="1"/>
</dbReference>
<dbReference type="SUPFAM" id="SSF55729">
    <property type="entry name" value="Acyl-CoA N-acyltransferases (Nat)"/>
    <property type="match status" value="1"/>
</dbReference>
<evidence type="ECO:0000259" key="1">
    <source>
        <dbReference type="PROSITE" id="PS51186"/>
    </source>
</evidence>
<dbReference type="RefSeq" id="WP_172150112.1">
    <property type="nucleotide sequence ID" value="NZ_BAABID010000008.1"/>
</dbReference>
<keyword evidence="3" id="KW-1185">Reference proteome</keyword>
<protein>
    <recommendedName>
        <fullName evidence="1">N-acetyltransferase domain-containing protein</fullName>
    </recommendedName>
</protein>
<gene>
    <name evidence="2" type="ORF">GCM10023216_20450</name>
</gene>
<dbReference type="Gene3D" id="3.40.630.30">
    <property type="match status" value="1"/>
</dbReference>
<proteinExistence type="predicted"/>
<name>A0ABP8YFU0_9MICO</name>
<dbReference type="Proteomes" id="UP001500956">
    <property type="component" value="Unassembled WGS sequence"/>
</dbReference>
<dbReference type="CDD" id="cd04301">
    <property type="entry name" value="NAT_SF"/>
    <property type="match status" value="1"/>
</dbReference>
<accession>A0ABP8YFU0</accession>